<feature type="compositionally biased region" description="Basic and acidic residues" evidence="1">
    <location>
        <begin position="88"/>
        <end position="102"/>
    </location>
</feature>
<feature type="compositionally biased region" description="Polar residues" evidence="1">
    <location>
        <begin position="70"/>
        <end position="87"/>
    </location>
</feature>
<evidence type="ECO:0000313" key="2">
    <source>
        <dbReference type="EMBL" id="KAF2651982.1"/>
    </source>
</evidence>
<dbReference type="EMBL" id="MU004412">
    <property type="protein sequence ID" value="KAF2651982.1"/>
    <property type="molecule type" value="Genomic_DNA"/>
</dbReference>
<protein>
    <submittedName>
        <fullName evidence="2">Uncharacterized protein</fullName>
    </submittedName>
</protein>
<evidence type="ECO:0000313" key="3">
    <source>
        <dbReference type="Proteomes" id="UP000799324"/>
    </source>
</evidence>
<name>A0A6A6SWJ1_9PLEO</name>
<feature type="compositionally biased region" description="Basic and acidic residues" evidence="1">
    <location>
        <begin position="113"/>
        <end position="134"/>
    </location>
</feature>
<feature type="region of interest" description="Disordered" evidence="1">
    <location>
        <begin position="57"/>
        <end position="147"/>
    </location>
</feature>
<proteinExistence type="predicted"/>
<feature type="compositionally biased region" description="Basic residues" evidence="1">
    <location>
        <begin position="135"/>
        <end position="147"/>
    </location>
</feature>
<evidence type="ECO:0000256" key="1">
    <source>
        <dbReference type="SAM" id="MobiDB-lite"/>
    </source>
</evidence>
<dbReference type="Proteomes" id="UP000799324">
    <property type="component" value="Unassembled WGS sequence"/>
</dbReference>
<dbReference type="AlphaFoldDB" id="A0A6A6SWJ1"/>
<accession>A0A6A6SWJ1</accession>
<gene>
    <name evidence="2" type="ORF">K491DRAFT_71523</name>
</gene>
<keyword evidence="3" id="KW-1185">Reference proteome</keyword>
<reference evidence="2" key="1">
    <citation type="journal article" date="2020" name="Stud. Mycol.">
        <title>101 Dothideomycetes genomes: a test case for predicting lifestyles and emergence of pathogens.</title>
        <authorList>
            <person name="Haridas S."/>
            <person name="Albert R."/>
            <person name="Binder M."/>
            <person name="Bloem J."/>
            <person name="Labutti K."/>
            <person name="Salamov A."/>
            <person name="Andreopoulos B."/>
            <person name="Baker S."/>
            <person name="Barry K."/>
            <person name="Bills G."/>
            <person name="Bluhm B."/>
            <person name="Cannon C."/>
            <person name="Castanera R."/>
            <person name="Culley D."/>
            <person name="Daum C."/>
            <person name="Ezra D."/>
            <person name="Gonzalez J."/>
            <person name="Henrissat B."/>
            <person name="Kuo A."/>
            <person name="Liang C."/>
            <person name="Lipzen A."/>
            <person name="Lutzoni F."/>
            <person name="Magnuson J."/>
            <person name="Mondo S."/>
            <person name="Nolan M."/>
            <person name="Ohm R."/>
            <person name="Pangilinan J."/>
            <person name="Park H.-J."/>
            <person name="Ramirez L."/>
            <person name="Alfaro M."/>
            <person name="Sun H."/>
            <person name="Tritt A."/>
            <person name="Yoshinaga Y."/>
            <person name="Zwiers L.-H."/>
            <person name="Turgeon B."/>
            <person name="Goodwin S."/>
            <person name="Spatafora J."/>
            <person name="Crous P."/>
            <person name="Grigoriev I."/>
        </authorList>
    </citation>
    <scope>NUCLEOTIDE SEQUENCE</scope>
    <source>
        <strain evidence="2">CBS 122681</strain>
    </source>
</reference>
<sequence>MPLITDETTTCSQRCGFCWARSVWYARIMARIPEGFLQFQKEGSRRRGLSLFGEAQSEGIKAEERPRGMSLQSEQRGSGGKQKTSSWRLDRLTLTRARDGRETVSPISSGSRDQSRDAARHRKEDRSHDGEGPRTRTRYRRSRHRRRVVSARAATHFCLKPSSIHFAMTTCPWTRPRFRASWQDVARASSTVRGRRDLPSDATATAAVRWRCGVGPSGSSGTRDMTAGLDERAHRSSSETPATRKACIGSRFQSRLSPVARWRLLATSILN</sequence>
<organism evidence="2 3">
    <name type="scientific">Lophiostoma macrostomum CBS 122681</name>
    <dbReference type="NCBI Taxonomy" id="1314788"/>
    <lineage>
        <taxon>Eukaryota</taxon>
        <taxon>Fungi</taxon>
        <taxon>Dikarya</taxon>
        <taxon>Ascomycota</taxon>
        <taxon>Pezizomycotina</taxon>
        <taxon>Dothideomycetes</taxon>
        <taxon>Pleosporomycetidae</taxon>
        <taxon>Pleosporales</taxon>
        <taxon>Lophiostomataceae</taxon>
        <taxon>Lophiostoma</taxon>
    </lineage>
</organism>